<dbReference type="Gene3D" id="3.40.50.11050">
    <property type="match status" value="1"/>
</dbReference>
<evidence type="ECO:0000256" key="11">
    <source>
        <dbReference type="ARBA" id="ARBA00022801"/>
    </source>
</evidence>
<dbReference type="KEGG" id="fsm:CCS41_08160"/>
<feature type="domain" description="Peptidase C80" evidence="22">
    <location>
        <begin position="214"/>
        <end position="402"/>
    </location>
</feature>
<dbReference type="AlphaFoldDB" id="A0A2U8I8R6"/>
<dbReference type="OrthoDB" id="6399081at2"/>
<evidence type="ECO:0000256" key="4">
    <source>
        <dbReference type="ARBA" id="ARBA00022511"/>
    </source>
</evidence>
<accession>A0A2U8I8R6</accession>
<dbReference type="GO" id="GO:0020002">
    <property type="term" value="C:host cell plasma membrane"/>
    <property type="evidence" value="ECO:0007669"/>
    <property type="project" value="UniProtKB-SubCell"/>
</dbReference>
<dbReference type="GO" id="GO:0090729">
    <property type="term" value="F:toxin activity"/>
    <property type="evidence" value="ECO:0007669"/>
    <property type="project" value="UniProtKB-KW"/>
</dbReference>
<keyword evidence="18" id="KW-0472">Membrane</keyword>
<evidence type="ECO:0000313" key="24">
    <source>
        <dbReference type="Proteomes" id="UP000261875"/>
    </source>
</evidence>
<evidence type="ECO:0000256" key="1">
    <source>
        <dbReference type="ARBA" id="ARBA00001946"/>
    </source>
</evidence>
<organism evidence="23 24">
    <name type="scientific">Candidatus Fukatsuia symbiotica</name>
    <dbReference type="NCBI Taxonomy" id="1878942"/>
    <lineage>
        <taxon>Bacteria</taxon>
        <taxon>Pseudomonadati</taxon>
        <taxon>Pseudomonadota</taxon>
        <taxon>Gammaproteobacteria</taxon>
        <taxon>Enterobacterales</taxon>
        <taxon>Yersiniaceae</taxon>
        <taxon>Candidatus Fukatsuia</taxon>
    </lineage>
</organism>
<evidence type="ECO:0000256" key="16">
    <source>
        <dbReference type="ARBA" id="ARBA00023026"/>
    </source>
</evidence>
<keyword evidence="17" id="KW-0446">Lipid-binding</keyword>
<protein>
    <recommendedName>
        <fullName evidence="22">Peptidase C80 domain-containing protein</fullName>
    </recommendedName>
</protein>
<dbReference type="InterPro" id="IPR020974">
    <property type="entry name" value="CPD_dom"/>
</dbReference>
<gene>
    <name evidence="23" type="ORF">CCS41_08160</name>
</gene>
<proteinExistence type="predicted"/>
<evidence type="ECO:0000256" key="3">
    <source>
        <dbReference type="ARBA" id="ARBA00004613"/>
    </source>
</evidence>
<evidence type="ECO:0000256" key="9">
    <source>
        <dbReference type="ARBA" id="ARBA00022723"/>
    </source>
</evidence>
<keyword evidence="12" id="KW-0788">Thiol protease</keyword>
<feature type="coiled-coil region" evidence="21">
    <location>
        <begin position="462"/>
        <end position="489"/>
    </location>
</feature>
<dbReference type="GO" id="GO:0008234">
    <property type="term" value="F:cysteine-type peptidase activity"/>
    <property type="evidence" value="ECO:0007669"/>
    <property type="project" value="UniProtKB-KW"/>
</dbReference>
<keyword evidence="8" id="KW-0808">Transferase</keyword>
<dbReference type="SUPFAM" id="SSF56399">
    <property type="entry name" value="ADP-ribosylation"/>
    <property type="match status" value="1"/>
</dbReference>
<evidence type="ECO:0000259" key="22">
    <source>
        <dbReference type="PROSITE" id="PS51771"/>
    </source>
</evidence>
<keyword evidence="6" id="KW-0800">Toxin</keyword>
<dbReference type="Pfam" id="PF11713">
    <property type="entry name" value="Peptidase_C80"/>
    <property type="match status" value="1"/>
</dbReference>
<evidence type="ECO:0000256" key="5">
    <source>
        <dbReference type="ARBA" id="ARBA00022525"/>
    </source>
</evidence>
<dbReference type="GO" id="GO:0008289">
    <property type="term" value="F:lipid binding"/>
    <property type="evidence" value="ECO:0007669"/>
    <property type="project" value="UniProtKB-KW"/>
</dbReference>
<keyword evidence="13" id="KW-0068">Autocatalytic cleavage</keyword>
<dbReference type="GO" id="GO:0005576">
    <property type="term" value="C:extracellular region"/>
    <property type="evidence" value="ECO:0007669"/>
    <property type="project" value="UniProtKB-SubCell"/>
</dbReference>
<evidence type="ECO:0000256" key="15">
    <source>
        <dbReference type="ARBA" id="ARBA00022870"/>
    </source>
</evidence>
<keyword evidence="9" id="KW-0479">Metal-binding</keyword>
<evidence type="ECO:0000256" key="18">
    <source>
        <dbReference type="ARBA" id="ARBA00023136"/>
    </source>
</evidence>
<keyword evidence="5" id="KW-0964">Secreted</keyword>
<dbReference type="CDD" id="cd20500">
    <property type="entry name" value="Peptidase_C80"/>
    <property type="match status" value="1"/>
</dbReference>
<evidence type="ECO:0000256" key="20">
    <source>
        <dbReference type="ARBA" id="ARBA00023586"/>
    </source>
</evidence>
<comment type="subcellular location">
    <subcellularLocation>
        <location evidence="2">Host cell membrane</location>
    </subcellularLocation>
    <subcellularLocation>
        <location evidence="20">Host cytoplasm</location>
        <location evidence="20">Host cytosol</location>
    </subcellularLocation>
    <subcellularLocation>
        <location evidence="3">Secreted</location>
    </subcellularLocation>
</comment>
<comment type="cofactor">
    <cofactor evidence="1">
        <name>Mg(2+)</name>
        <dbReference type="ChEBI" id="CHEBI:18420"/>
    </cofactor>
</comment>
<evidence type="ECO:0000256" key="6">
    <source>
        <dbReference type="ARBA" id="ARBA00022656"/>
    </source>
</evidence>
<evidence type="ECO:0000256" key="2">
    <source>
        <dbReference type="ARBA" id="ARBA00004165"/>
    </source>
</evidence>
<evidence type="ECO:0000256" key="13">
    <source>
        <dbReference type="ARBA" id="ARBA00022813"/>
    </source>
</evidence>
<keyword evidence="24" id="KW-1185">Reference proteome</keyword>
<evidence type="ECO:0000256" key="14">
    <source>
        <dbReference type="ARBA" id="ARBA00022842"/>
    </source>
</evidence>
<dbReference type="PROSITE" id="PS51771">
    <property type="entry name" value="CGT_MARTX_CPD"/>
    <property type="match status" value="1"/>
</dbReference>
<keyword evidence="19" id="KW-1035">Host cytoplasm</keyword>
<keyword evidence="15" id="KW-1043">Host membrane</keyword>
<evidence type="ECO:0000256" key="7">
    <source>
        <dbReference type="ARBA" id="ARBA00022670"/>
    </source>
</evidence>
<keyword evidence="16" id="KW-0843">Virulence</keyword>
<keyword evidence="21" id="KW-0175">Coiled coil</keyword>
<evidence type="ECO:0000313" key="23">
    <source>
        <dbReference type="EMBL" id="AWK14455.1"/>
    </source>
</evidence>
<evidence type="ECO:0000256" key="8">
    <source>
        <dbReference type="ARBA" id="ARBA00022679"/>
    </source>
</evidence>
<keyword evidence="10" id="KW-0677">Repeat</keyword>
<evidence type="ECO:0000256" key="19">
    <source>
        <dbReference type="ARBA" id="ARBA00023200"/>
    </source>
</evidence>
<dbReference type="GO" id="GO:0044164">
    <property type="term" value="C:host cell cytosol"/>
    <property type="evidence" value="ECO:0007669"/>
    <property type="project" value="UniProtKB-SubCell"/>
</dbReference>
<keyword evidence="14" id="KW-0460">Magnesium</keyword>
<dbReference type="GO" id="GO:0006508">
    <property type="term" value="P:proteolysis"/>
    <property type="evidence" value="ECO:0007669"/>
    <property type="project" value="UniProtKB-KW"/>
</dbReference>
<dbReference type="EMBL" id="CP021659">
    <property type="protein sequence ID" value="AWK14455.1"/>
    <property type="molecule type" value="Genomic_DNA"/>
</dbReference>
<reference evidence="23 24" key="1">
    <citation type="submission" date="2017-05" db="EMBL/GenBank/DDBJ databases">
        <title>Genome sequence of Candidatus Fukatsuia symbiotica and Candidatus Hamiltonella defensa from Acyrthosiphon pisum strain 5D.</title>
        <authorList>
            <person name="Patel V.A."/>
            <person name="Chevignon G."/>
            <person name="Russell J.A."/>
            <person name="Oliver K.M."/>
        </authorList>
    </citation>
    <scope>NUCLEOTIDE SEQUENCE [LARGE SCALE GENOMIC DNA]</scope>
    <source>
        <strain evidence="23 24">5D</strain>
    </source>
</reference>
<dbReference type="InterPro" id="IPR038383">
    <property type="entry name" value="CPD_dom_sf"/>
</dbReference>
<evidence type="ECO:0000256" key="21">
    <source>
        <dbReference type="SAM" id="Coils"/>
    </source>
</evidence>
<keyword evidence="4" id="KW-1032">Host cell membrane</keyword>
<evidence type="ECO:0000256" key="10">
    <source>
        <dbReference type="ARBA" id="ARBA00022737"/>
    </source>
</evidence>
<dbReference type="RefSeq" id="WP_119797468.1">
    <property type="nucleotide sequence ID" value="NZ_CP021659.1"/>
</dbReference>
<dbReference type="GO" id="GO:0016740">
    <property type="term" value="F:transferase activity"/>
    <property type="evidence" value="ECO:0007669"/>
    <property type="project" value="UniProtKB-KW"/>
</dbReference>
<dbReference type="Proteomes" id="UP000261875">
    <property type="component" value="Chromosome"/>
</dbReference>
<evidence type="ECO:0000256" key="17">
    <source>
        <dbReference type="ARBA" id="ARBA00023121"/>
    </source>
</evidence>
<dbReference type="GO" id="GO:0046872">
    <property type="term" value="F:metal ion binding"/>
    <property type="evidence" value="ECO:0007669"/>
    <property type="project" value="UniProtKB-KW"/>
</dbReference>
<evidence type="ECO:0000256" key="12">
    <source>
        <dbReference type="ARBA" id="ARBA00022807"/>
    </source>
</evidence>
<dbReference type="Gene3D" id="3.90.176.10">
    <property type="entry name" value="Toxin ADP-ribosyltransferase, Chain A, domain 1"/>
    <property type="match status" value="1"/>
</dbReference>
<sequence length="1047" mass="113858">MQRAAEGLRKLPGYQGTVYYSPMPLNTREVTLLFGRLKPGQVMSYRGLLTTDASVETIEALRTPNEGRVIYVLEGITVGYNTAGITDRNTAEILLNPGQYFRVTATQKVGDHLYVILKQEVDLTAGETIRDLHKGNLAGFVDYDSVSLGNDFKSIFNYPDLNQDQSIRIRNSALPAGRSSSTDEIPFSGSLSGLGVAQRDNIANWAMPEVAGERAVVGGETPRKRRIIVQLEDDAESLRSAIALADKHPGEAAVYQLDVQGQMRPVYGDPTVLGGSGEVELLLVGHGRGGVGDVQNNTSLAGYTAHELAALPRQISQKLALHSQINKLVLMGCALVNHDDKKSGFLFDAAAALAQQTGQKPAQLVAYASELSITAAVVHERKVGHRHQFVEGRIGEPARQARMSLAFDSQRQRYFPAFVFSIQQEEGEIASKQPIVTEGWHPNARPLAITPADEIAIKTSVKEQTRVELQQLERMANRLIKHYEQALTQYYKKEYRFFGFENVGDQVECIFKTTADQQDKRVMVKHDSNNAVLFLEEKPSAQQGALPGRRIALQYGKDGDVFRFSVVEGLSGQAGVSRENAVFTQIRDKMLLLEPEIAQAEGISTMNLAFLALHLLSQPHDDDLSPWKKFVGMANLGQILHGIGQDIGTLVRTVKLLRGAGAQAEGLLGKLLGGTAYTHSGSVVNVAVDIINFIDAVQDLNAMPPGPQKDFAIARVALAGTQLAVDTGLAILPVVASIAPATAPAIASFMGIAGPLSVVFAGLMIGTNALLEAIAFNNTHYQIELDEVIAPFRHSKNKTVITPTGIAQVSDDGKIVSLEPYVPLRKIRINGEILSVQVADIGIPRFNPANREHSTTYGNSLSAYQALGFDLSQVIQQNTALKSTQYLLLPAALDGHYNFMHDVGAYGRLDGKEIFNRFSAYYNSSGANVFHLGGDHAPNHAVFTPRATEYTIELDAGERSIGFQSPQKLASIKGDDHEGLHSGRLPTPMTDAGHAHFLTYRFKGGGAPPGLIYLMIDGRSSFNPIRTRYNGKTNVGYSISPRIHSTR</sequence>
<name>A0A2U8I8R6_9GAMM</name>
<keyword evidence="7" id="KW-0645">Protease</keyword>
<keyword evidence="11" id="KW-0378">Hydrolase</keyword>